<dbReference type="RefSeq" id="WP_153440466.1">
    <property type="nucleotide sequence ID" value="NZ_JACIGA010000008.1"/>
</dbReference>
<keyword evidence="9" id="KW-1185">Reference proteome</keyword>
<evidence type="ECO:0000313" key="9">
    <source>
        <dbReference type="Proteomes" id="UP000439983"/>
    </source>
</evidence>
<feature type="transmembrane region" description="Helical" evidence="6">
    <location>
        <begin position="129"/>
        <end position="149"/>
    </location>
</feature>
<name>A0A6N7LG12_SINTE</name>
<evidence type="ECO:0000259" key="7">
    <source>
        <dbReference type="Pfam" id="PF00892"/>
    </source>
</evidence>
<sequence>MAAIVNHQGERPTAMALCCVATAAALAAADAAVVRLLAGEVHAFVIGFFRSLFGLVTIVPLIVARPRVLKSGYRLQHATRAALKLAALVCFFMAFAAAPLADAMAIMFTTPIFLMLGAWLWLGEKLTPGLIFALVAGFAGALIIIDPAGHGGMEVALLLALAGAALQALVQLMLKRMSDLDSTETLVVWNLIATVPLAAVPAAFYWTTPDLREFALLALQGAMGAANMALMTKAFSIADASQIAPMDFLRLPFVAVMAWILFGEVAGLSTWLGAAIIFAATMIVVGGGRLKRRVAED</sequence>
<reference evidence="8 9" key="1">
    <citation type="journal article" date="2013" name="Genome Biol.">
        <title>Comparative genomics of the core and accessory genomes of 48 Sinorhizobium strains comprising five genospecies.</title>
        <authorList>
            <person name="Sugawara M."/>
            <person name="Epstein B."/>
            <person name="Badgley B.D."/>
            <person name="Unno T."/>
            <person name="Xu L."/>
            <person name="Reese J."/>
            <person name="Gyaneshwar P."/>
            <person name="Denny R."/>
            <person name="Mudge J."/>
            <person name="Bharti A.K."/>
            <person name="Farmer A.D."/>
            <person name="May G.D."/>
            <person name="Woodward J.E."/>
            <person name="Medigue C."/>
            <person name="Vallenet D."/>
            <person name="Lajus A."/>
            <person name="Rouy Z."/>
            <person name="Martinez-Vaz B."/>
            <person name="Tiffin P."/>
            <person name="Young N.D."/>
            <person name="Sadowsky M.J."/>
        </authorList>
    </citation>
    <scope>NUCLEOTIDE SEQUENCE [LARGE SCALE GENOMIC DNA]</scope>
    <source>
        <strain evidence="8 9">USDA4894</strain>
    </source>
</reference>
<comment type="subcellular location">
    <subcellularLocation>
        <location evidence="1">Membrane</location>
        <topology evidence="1">Multi-pass membrane protein</topology>
    </subcellularLocation>
</comment>
<dbReference type="InterPro" id="IPR000620">
    <property type="entry name" value="EamA_dom"/>
</dbReference>
<gene>
    <name evidence="8" type="ORF">GHK62_17685</name>
</gene>
<evidence type="ECO:0000256" key="4">
    <source>
        <dbReference type="ARBA" id="ARBA00022989"/>
    </source>
</evidence>
<dbReference type="InterPro" id="IPR037185">
    <property type="entry name" value="EmrE-like"/>
</dbReference>
<accession>A0A6N7LG12</accession>
<dbReference type="GO" id="GO:0016020">
    <property type="term" value="C:membrane"/>
    <property type="evidence" value="ECO:0007669"/>
    <property type="project" value="UniProtKB-SubCell"/>
</dbReference>
<evidence type="ECO:0000256" key="3">
    <source>
        <dbReference type="ARBA" id="ARBA00022692"/>
    </source>
</evidence>
<feature type="transmembrane region" description="Helical" evidence="6">
    <location>
        <begin position="81"/>
        <end position="98"/>
    </location>
</feature>
<organism evidence="8 9">
    <name type="scientific">Sinorhizobium terangae</name>
    <dbReference type="NCBI Taxonomy" id="110322"/>
    <lineage>
        <taxon>Bacteria</taxon>
        <taxon>Pseudomonadati</taxon>
        <taxon>Pseudomonadota</taxon>
        <taxon>Alphaproteobacteria</taxon>
        <taxon>Hyphomicrobiales</taxon>
        <taxon>Rhizobiaceae</taxon>
        <taxon>Sinorhizobium/Ensifer group</taxon>
        <taxon>Sinorhizobium</taxon>
    </lineage>
</organism>
<dbReference type="PANTHER" id="PTHR22911:SF6">
    <property type="entry name" value="SOLUTE CARRIER FAMILY 35 MEMBER G1"/>
    <property type="match status" value="1"/>
</dbReference>
<feature type="transmembrane region" description="Helical" evidence="6">
    <location>
        <begin position="104"/>
        <end position="122"/>
    </location>
</feature>
<comment type="caution">
    <text evidence="8">The sequence shown here is derived from an EMBL/GenBank/DDBJ whole genome shotgun (WGS) entry which is preliminary data.</text>
</comment>
<feature type="transmembrane region" description="Helical" evidence="6">
    <location>
        <begin position="186"/>
        <end position="208"/>
    </location>
</feature>
<evidence type="ECO:0000256" key="5">
    <source>
        <dbReference type="ARBA" id="ARBA00023136"/>
    </source>
</evidence>
<dbReference type="EMBL" id="WITC01000066">
    <property type="protein sequence ID" value="MQX16536.1"/>
    <property type="molecule type" value="Genomic_DNA"/>
</dbReference>
<feature type="transmembrane region" description="Helical" evidence="6">
    <location>
        <begin position="268"/>
        <end position="288"/>
    </location>
</feature>
<feature type="domain" description="EamA" evidence="7">
    <location>
        <begin position="16"/>
        <end position="145"/>
    </location>
</feature>
<dbReference type="SUPFAM" id="SSF103481">
    <property type="entry name" value="Multidrug resistance efflux transporter EmrE"/>
    <property type="match status" value="2"/>
</dbReference>
<protein>
    <submittedName>
        <fullName evidence="8">EamA family transporter</fullName>
    </submittedName>
</protein>
<feature type="transmembrane region" description="Helical" evidence="6">
    <location>
        <begin position="41"/>
        <end position="61"/>
    </location>
</feature>
<evidence type="ECO:0000256" key="6">
    <source>
        <dbReference type="SAM" id="Phobius"/>
    </source>
</evidence>
<dbReference type="AlphaFoldDB" id="A0A6N7LG12"/>
<dbReference type="OrthoDB" id="9812899at2"/>
<proteinExistence type="inferred from homology"/>
<evidence type="ECO:0000256" key="1">
    <source>
        <dbReference type="ARBA" id="ARBA00004141"/>
    </source>
</evidence>
<keyword evidence="3 6" id="KW-0812">Transmembrane</keyword>
<dbReference type="Pfam" id="PF00892">
    <property type="entry name" value="EamA"/>
    <property type="match status" value="2"/>
</dbReference>
<dbReference type="Proteomes" id="UP000439983">
    <property type="component" value="Unassembled WGS sequence"/>
</dbReference>
<keyword evidence="4 6" id="KW-1133">Transmembrane helix</keyword>
<evidence type="ECO:0000313" key="8">
    <source>
        <dbReference type="EMBL" id="MQX16536.1"/>
    </source>
</evidence>
<dbReference type="PANTHER" id="PTHR22911">
    <property type="entry name" value="ACYL-MALONYL CONDENSING ENZYME-RELATED"/>
    <property type="match status" value="1"/>
</dbReference>
<keyword evidence="5 6" id="KW-0472">Membrane</keyword>
<comment type="similarity">
    <text evidence="2">Belongs to the drug/metabolite transporter (DMT) superfamily. 10 TMS drug/metabolite exporter (DME) (TC 2.A.7.3) family.</text>
</comment>
<evidence type="ECO:0000256" key="2">
    <source>
        <dbReference type="ARBA" id="ARBA00009853"/>
    </source>
</evidence>
<feature type="domain" description="EamA" evidence="7">
    <location>
        <begin position="156"/>
        <end position="285"/>
    </location>
</feature>
<feature type="transmembrane region" description="Helical" evidence="6">
    <location>
        <begin position="155"/>
        <end position="174"/>
    </location>
</feature>